<evidence type="ECO:0000313" key="3">
    <source>
        <dbReference type="EMBL" id="QDO95563.1"/>
    </source>
</evidence>
<gene>
    <name evidence="3" type="ORF">FNB79_16825</name>
</gene>
<feature type="compositionally biased region" description="Polar residues" evidence="1">
    <location>
        <begin position="120"/>
        <end position="129"/>
    </location>
</feature>
<evidence type="ECO:0000313" key="4">
    <source>
        <dbReference type="Proteomes" id="UP000319209"/>
    </source>
</evidence>
<dbReference type="KEGG" id="fop:FNB79_16825"/>
<feature type="transmembrane region" description="Helical" evidence="2">
    <location>
        <begin position="58"/>
        <end position="77"/>
    </location>
</feature>
<protein>
    <recommendedName>
        <fullName evidence="5">FUSC family protein</fullName>
    </recommendedName>
</protein>
<name>A0A516GVL1_9FLAO</name>
<organism evidence="3 4">
    <name type="scientific">Formosa sediminum</name>
    <dbReference type="NCBI Taxonomy" id="2594004"/>
    <lineage>
        <taxon>Bacteria</taxon>
        <taxon>Pseudomonadati</taxon>
        <taxon>Bacteroidota</taxon>
        <taxon>Flavobacteriia</taxon>
        <taxon>Flavobacteriales</taxon>
        <taxon>Flavobacteriaceae</taxon>
        <taxon>Formosa</taxon>
    </lineage>
</organism>
<accession>A0A516GVL1</accession>
<dbReference type="EMBL" id="CP041637">
    <property type="protein sequence ID" value="QDO95563.1"/>
    <property type="molecule type" value="Genomic_DNA"/>
</dbReference>
<feature type="compositionally biased region" description="Acidic residues" evidence="1">
    <location>
        <begin position="94"/>
        <end position="110"/>
    </location>
</feature>
<dbReference type="Proteomes" id="UP000319209">
    <property type="component" value="Chromosome"/>
</dbReference>
<evidence type="ECO:0008006" key="5">
    <source>
        <dbReference type="Google" id="ProtNLM"/>
    </source>
</evidence>
<feature type="transmembrane region" description="Helical" evidence="2">
    <location>
        <begin position="26"/>
        <end position="46"/>
    </location>
</feature>
<feature type="region of interest" description="Disordered" evidence="1">
    <location>
        <begin position="86"/>
        <end position="129"/>
    </location>
</feature>
<evidence type="ECO:0000256" key="1">
    <source>
        <dbReference type="SAM" id="MobiDB-lite"/>
    </source>
</evidence>
<dbReference type="RefSeq" id="WP_143382469.1">
    <property type="nucleotide sequence ID" value="NZ_CP041637.1"/>
</dbReference>
<keyword evidence="2" id="KW-0472">Membrane</keyword>
<sequence>MRKVSVISALILSIVATIWATLPASLYANILALTALIIALIGLRLSKQKLQPKSTSQLALLLSCIALILSVYKSIFIPVQENEIIPNEHQEADDHFDDNEDYDEEADLDFEEAKEKSPQDIINSNPPLN</sequence>
<dbReference type="AlphaFoldDB" id="A0A516GVL1"/>
<keyword evidence="4" id="KW-1185">Reference proteome</keyword>
<proteinExistence type="predicted"/>
<reference evidence="3 4" key="1">
    <citation type="submission" date="2019-07" db="EMBL/GenBank/DDBJ databases">
        <title>Genome sequencing for Formosa sp. PS13.</title>
        <authorList>
            <person name="Park S.-J."/>
        </authorList>
    </citation>
    <scope>NUCLEOTIDE SEQUENCE [LARGE SCALE GENOMIC DNA]</scope>
    <source>
        <strain evidence="3 4">PS13</strain>
    </source>
</reference>
<keyword evidence="2" id="KW-1133">Transmembrane helix</keyword>
<keyword evidence="2" id="KW-0812">Transmembrane</keyword>
<evidence type="ECO:0000256" key="2">
    <source>
        <dbReference type="SAM" id="Phobius"/>
    </source>
</evidence>